<feature type="transmembrane region" description="Helical" evidence="7">
    <location>
        <begin position="295"/>
        <end position="316"/>
    </location>
</feature>
<evidence type="ECO:0000259" key="8">
    <source>
        <dbReference type="PROSITE" id="PS50156"/>
    </source>
</evidence>
<dbReference type="PANTHER" id="PTHR33406:SF6">
    <property type="entry name" value="MEMBRANE PROTEIN YDGH-RELATED"/>
    <property type="match status" value="1"/>
</dbReference>
<evidence type="ECO:0000256" key="6">
    <source>
        <dbReference type="ARBA" id="ARBA00023136"/>
    </source>
</evidence>
<feature type="domain" description="SSD" evidence="8">
    <location>
        <begin position="648"/>
        <end position="809"/>
    </location>
</feature>
<feature type="transmembrane region" description="Helical" evidence="7">
    <location>
        <begin position="433"/>
        <end position="451"/>
    </location>
</feature>
<keyword evidence="5 7" id="KW-1133">Transmembrane helix</keyword>
<evidence type="ECO:0000256" key="1">
    <source>
        <dbReference type="ARBA" id="ARBA00004651"/>
    </source>
</evidence>
<dbReference type="Proteomes" id="UP000509346">
    <property type="component" value="Chromosome"/>
</dbReference>
<evidence type="ECO:0000313" key="9">
    <source>
        <dbReference type="EMBL" id="QLH81235.1"/>
    </source>
</evidence>
<feature type="transmembrane region" description="Helical" evidence="7">
    <location>
        <begin position="265"/>
        <end position="289"/>
    </location>
</feature>
<dbReference type="PROSITE" id="PS50156">
    <property type="entry name" value="SSD"/>
    <property type="match status" value="2"/>
</dbReference>
<evidence type="ECO:0000256" key="7">
    <source>
        <dbReference type="SAM" id="Phobius"/>
    </source>
</evidence>
<feature type="transmembrane region" description="Helical" evidence="7">
    <location>
        <begin position="337"/>
        <end position="357"/>
    </location>
</feature>
<evidence type="ECO:0000256" key="3">
    <source>
        <dbReference type="ARBA" id="ARBA00022475"/>
    </source>
</evidence>
<feature type="transmembrane region" description="Helical" evidence="7">
    <location>
        <begin position="239"/>
        <end position="258"/>
    </location>
</feature>
<accession>A0A7D5TBE7</accession>
<feature type="transmembrane region" description="Helical" evidence="7">
    <location>
        <begin position="758"/>
        <end position="778"/>
    </location>
</feature>
<dbReference type="AlphaFoldDB" id="A0A7D5TBE7"/>
<dbReference type="KEGG" id="hpel:HZS54_06085"/>
<keyword evidence="6 7" id="KW-0472">Membrane</keyword>
<gene>
    <name evidence="9" type="ORF">HZS54_06085</name>
</gene>
<protein>
    <submittedName>
        <fullName evidence="9">MMPL family transporter</fullName>
    </submittedName>
</protein>
<feature type="transmembrane region" description="Helical" evidence="7">
    <location>
        <begin position="710"/>
        <end position="728"/>
    </location>
</feature>
<dbReference type="Gene3D" id="1.20.1640.10">
    <property type="entry name" value="Multidrug efflux transporter AcrB transmembrane domain"/>
    <property type="match status" value="2"/>
</dbReference>
<proteinExistence type="inferred from homology"/>
<dbReference type="GO" id="GO:0005886">
    <property type="term" value="C:plasma membrane"/>
    <property type="evidence" value="ECO:0007669"/>
    <property type="project" value="UniProtKB-SubCell"/>
</dbReference>
<keyword evidence="10" id="KW-1185">Reference proteome</keyword>
<feature type="transmembrane region" description="Helical" evidence="7">
    <location>
        <begin position="683"/>
        <end position="704"/>
    </location>
</feature>
<evidence type="ECO:0000313" key="10">
    <source>
        <dbReference type="Proteomes" id="UP000509346"/>
    </source>
</evidence>
<evidence type="ECO:0000256" key="4">
    <source>
        <dbReference type="ARBA" id="ARBA00022692"/>
    </source>
</evidence>
<dbReference type="RefSeq" id="WP_179921043.1">
    <property type="nucleotide sequence ID" value="NZ_CP058909.1"/>
</dbReference>
<feature type="transmembrane region" description="Helical" evidence="7">
    <location>
        <begin position="658"/>
        <end position="676"/>
    </location>
</feature>
<evidence type="ECO:0000256" key="2">
    <source>
        <dbReference type="ARBA" id="ARBA00010157"/>
    </source>
</evidence>
<sequence length="818" mass="87278">MISVDTLLETADSWIVDRPKTVVAIFLVLSVGFAGGLGNVSTDSGTSQFAEGIPAQEAFEEVNEQFVADPFAGDTGNTQVIYKSQNVLSKPSLLQLLTLQERIEAREDLRVSGQSSVATIIAQRLDPEATTIAAQQRAIESATPATLDRTIQQAAQTPGFTGLVSNDFNSQAASASATIASVQHNIPGGLSSSAGATGDSPLTSIQLTVEDVAQNTKGDFTVFGSGIISAELANVIGDSMAIVVPAAALLILIFLTFSYRDPVDLLLGIISLAMALLWTFGFMGLAGIAFSQMLIAVPVLLLAVGIDFGIHTVNRYREERVQDVAIRPAMRTATDQLLIAFFIVTGTTVIGFSANLISDLGPIRDFGMVAGIGMIFTFLIFGVFLPSLKILLDNLRQRLNIPSFGGAPIGSGDSYLIRFLMIGNWFAKRTPKAFLALVLVSSVAVGAYGTGVDTSFSNEDFLPPEENPDYVEALPEPFAPGEYTVTRTLNYLEDNFEASQGSSLTIYIEGPLRQADTLQQIHRASADPPPAVVSNNRRAQPDSIVSVITSRVEQDPEFARIVNQNDLNSDGIPDQNLERVYNYLLSSSSRSQALNYITEDYRSTRVVYSTEADATQGEITADGKELASKFRLDATATGQTLVFAAVSDVILSSAVQSLAAALAVTAVFLIAIYWVLERRPSLGLVNLVPILVTVVYIAGSMRFFGIPFNALTGTVLSIAVGLGIDYSAHIVHRFAEEYESADDIHQALERTVRGTGGALAGSMLTTTTGTGILALAITPVLGQFGLIIALAVFFSFLASVLITPSVAVLWEQATHRLS</sequence>
<keyword evidence="3" id="KW-1003">Cell membrane</keyword>
<keyword evidence="4 7" id="KW-0812">Transmembrane</keyword>
<evidence type="ECO:0000256" key="5">
    <source>
        <dbReference type="ARBA" id="ARBA00022989"/>
    </source>
</evidence>
<comment type="subcellular location">
    <subcellularLocation>
        <location evidence="1">Cell membrane</location>
        <topology evidence="1">Multi-pass membrane protein</topology>
    </subcellularLocation>
</comment>
<dbReference type="SUPFAM" id="SSF82866">
    <property type="entry name" value="Multidrug efflux transporter AcrB transmembrane domain"/>
    <property type="match status" value="2"/>
</dbReference>
<dbReference type="InterPro" id="IPR000731">
    <property type="entry name" value="SSD"/>
</dbReference>
<name>A0A7D5TBE7_9EURY</name>
<dbReference type="InterPro" id="IPR050545">
    <property type="entry name" value="Mycobact_MmpL"/>
</dbReference>
<dbReference type="InterPro" id="IPR004869">
    <property type="entry name" value="MMPL_dom"/>
</dbReference>
<comment type="similarity">
    <text evidence="2">Belongs to the resistance-nodulation-cell division (RND) (TC 2.A.6) family. MmpL subfamily.</text>
</comment>
<dbReference type="GeneID" id="56082140"/>
<organism evidence="9 10">
    <name type="scientific">Halosimplex pelagicum</name>
    <dbReference type="NCBI Taxonomy" id="869886"/>
    <lineage>
        <taxon>Archaea</taxon>
        <taxon>Methanobacteriati</taxon>
        <taxon>Methanobacteriota</taxon>
        <taxon>Stenosarchaea group</taxon>
        <taxon>Halobacteria</taxon>
        <taxon>Halobacteriales</taxon>
        <taxon>Haloarculaceae</taxon>
        <taxon>Halosimplex</taxon>
    </lineage>
</organism>
<dbReference type="Pfam" id="PF03176">
    <property type="entry name" value="MMPL"/>
    <property type="match status" value="2"/>
</dbReference>
<reference evidence="9 10" key="1">
    <citation type="submission" date="2020-07" db="EMBL/GenBank/DDBJ databases">
        <title>Halosimplex litoreum sp. nov. and Halosimplex rubrum sp. nov., isolated from different salt environments.</title>
        <authorList>
            <person name="Cui H."/>
        </authorList>
    </citation>
    <scope>NUCLEOTIDE SEQUENCE [LARGE SCALE GENOMIC DNA]</scope>
    <source>
        <strain evidence="9 10">R2</strain>
    </source>
</reference>
<feature type="transmembrane region" description="Helical" evidence="7">
    <location>
        <begin position="369"/>
        <end position="392"/>
    </location>
</feature>
<feature type="transmembrane region" description="Helical" evidence="7">
    <location>
        <begin position="784"/>
        <end position="810"/>
    </location>
</feature>
<dbReference type="EMBL" id="CP058909">
    <property type="protein sequence ID" value="QLH81235.1"/>
    <property type="molecule type" value="Genomic_DNA"/>
</dbReference>
<dbReference type="OrthoDB" id="42357at2157"/>
<dbReference type="PANTHER" id="PTHR33406">
    <property type="entry name" value="MEMBRANE PROTEIN MJ1562-RELATED"/>
    <property type="match status" value="1"/>
</dbReference>
<feature type="domain" description="SSD" evidence="8">
    <location>
        <begin position="266"/>
        <end position="391"/>
    </location>
</feature>